<feature type="modified residue" description="4-aspartylphosphate" evidence="2">
    <location>
        <position position="52"/>
    </location>
</feature>
<dbReference type="Proteomes" id="UP001595765">
    <property type="component" value="Unassembled WGS sequence"/>
</dbReference>
<organism evidence="6 7">
    <name type="scientific">Streptomyces polygonati</name>
    <dbReference type="NCBI Taxonomy" id="1617087"/>
    <lineage>
        <taxon>Bacteria</taxon>
        <taxon>Bacillati</taxon>
        <taxon>Actinomycetota</taxon>
        <taxon>Actinomycetes</taxon>
        <taxon>Kitasatosporales</taxon>
        <taxon>Streptomycetaceae</taxon>
        <taxon>Streptomyces</taxon>
    </lineage>
</organism>
<dbReference type="InterPro" id="IPR001867">
    <property type="entry name" value="OmpR/PhoB-type_DNA-bd"/>
</dbReference>
<dbReference type="PROSITE" id="PS51755">
    <property type="entry name" value="OMPR_PHOB"/>
    <property type="match status" value="1"/>
</dbReference>
<evidence type="ECO:0000313" key="7">
    <source>
        <dbReference type="Proteomes" id="UP001595765"/>
    </source>
</evidence>
<accession>A0ABV8HQJ1</accession>
<gene>
    <name evidence="6" type="ORF">ACFO3J_22780</name>
</gene>
<dbReference type="Gene3D" id="6.10.250.690">
    <property type="match status" value="1"/>
</dbReference>
<dbReference type="SMART" id="SM00448">
    <property type="entry name" value="REC"/>
    <property type="match status" value="1"/>
</dbReference>
<dbReference type="Gene3D" id="3.40.50.2300">
    <property type="match status" value="1"/>
</dbReference>
<feature type="domain" description="OmpR/PhoB-type" evidence="5">
    <location>
        <begin position="125"/>
        <end position="225"/>
    </location>
</feature>
<keyword evidence="1 3" id="KW-0238">DNA-binding</keyword>
<protein>
    <submittedName>
        <fullName evidence="6">Response regulator</fullName>
    </submittedName>
</protein>
<dbReference type="SUPFAM" id="SSF46894">
    <property type="entry name" value="C-terminal effector domain of the bipartite response regulators"/>
    <property type="match status" value="1"/>
</dbReference>
<dbReference type="InterPro" id="IPR039420">
    <property type="entry name" value="WalR-like"/>
</dbReference>
<feature type="DNA-binding region" description="OmpR/PhoB-type" evidence="3">
    <location>
        <begin position="125"/>
        <end position="225"/>
    </location>
</feature>
<evidence type="ECO:0000256" key="2">
    <source>
        <dbReference type="PROSITE-ProRule" id="PRU00169"/>
    </source>
</evidence>
<dbReference type="SMART" id="SM00862">
    <property type="entry name" value="Trans_reg_C"/>
    <property type="match status" value="1"/>
</dbReference>
<sequence length="225" mass="24657">MRRVLVVDDDAPMLRVLGTALRAYDFAVVTASDAGTALDLAARRSPEAVLLDLGLPDLDGLDMLRSLRAWSSVPVLVVSGRTGIGARVAALDAGADDYLTKPFALPEVAARLRAVLRRPARLREEEQVELGPYTVDLGAYTVTGPEGGLVHLTPTEWRLLAILLRSPDRLVTGRELLTEVWGPQHVKRTNYLRIHMAALRHKLEPVPAAPRHLITEPGLGYRFQP</sequence>
<dbReference type="InterPro" id="IPR036388">
    <property type="entry name" value="WH-like_DNA-bd_sf"/>
</dbReference>
<dbReference type="Pfam" id="PF00486">
    <property type="entry name" value="Trans_reg_C"/>
    <property type="match status" value="1"/>
</dbReference>
<keyword evidence="2" id="KW-0597">Phosphoprotein</keyword>
<dbReference type="InterPro" id="IPR011006">
    <property type="entry name" value="CheY-like_superfamily"/>
</dbReference>
<dbReference type="Pfam" id="PF00072">
    <property type="entry name" value="Response_reg"/>
    <property type="match status" value="1"/>
</dbReference>
<dbReference type="InterPro" id="IPR016032">
    <property type="entry name" value="Sig_transdc_resp-reg_C-effctor"/>
</dbReference>
<dbReference type="Gene3D" id="1.10.10.10">
    <property type="entry name" value="Winged helix-like DNA-binding domain superfamily/Winged helix DNA-binding domain"/>
    <property type="match status" value="1"/>
</dbReference>
<evidence type="ECO:0000259" key="5">
    <source>
        <dbReference type="PROSITE" id="PS51755"/>
    </source>
</evidence>
<dbReference type="PANTHER" id="PTHR48111">
    <property type="entry name" value="REGULATOR OF RPOS"/>
    <property type="match status" value="1"/>
</dbReference>
<dbReference type="CDD" id="cd00383">
    <property type="entry name" value="trans_reg_C"/>
    <property type="match status" value="1"/>
</dbReference>
<dbReference type="InterPro" id="IPR001789">
    <property type="entry name" value="Sig_transdc_resp-reg_receiver"/>
</dbReference>
<reference evidence="7" key="1">
    <citation type="journal article" date="2019" name="Int. J. Syst. Evol. Microbiol.">
        <title>The Global Catalogue of Microorganisms (GCM) 10K type strain sequencing project: providing services to taxonomists for standard genome sequencing and annotation.</title>
        <authorList>
            <consortium name="The Broad Institute Genomics Platform"/>
            <consortium name="The Broad Institute Genome Sequencing Center for Infectious Disease"/>
            <person name="Wu L."/>
            <person name="Ma J."/>
        </authorList>
    </citation>
    <scope>NUCLEOTIDE SEQUENCE [LARGE SCALE GENOMIC DNA]</scope>
    <source>
        <strain evidence="7">CGMCC 4.7237</strain>
    </source>
</reference>
<feature type="domain" description="Response regulatory" evidence="4">
    <location>
        <begin position="3"/>
        <end position="116"/>
    </location>
</feature>
<dbReference type="EMBL" id="JBHSBB010000014">
    <property type="protein sequence ID" value="MFC4034279.1"/>
    <property type="molecule type" value="Genomic_DNA"/>
</dbReference>
<dbReference type="PROSITE" id="PS50110">
    <property type="entry name" value="RESPONSE_REGULATORY"/>
    <property type="match status" value="1"/>
</dbReference>
<evidence type="ECO:0000256" key="3">
    <source>
        <dbReference type="PROSITE-ProRule" id="PRU01091"/>
    </source>
</evidence>
<comment type="caution">
    <text evidence="6">The sequence shown here is derived from an EMBL/GenBank/DDBJ whole genome shotgun (WGS) entry which is preliminary data.</text>
</comment>
<dbReference type="SUPFAM" id="SSF52172">
    <property type="entry name" value="CheY-like"/>
    <property type="match status" value="1"/>
</dbReference>
<keyword evidence="7" id="KW-1185">Reference proteome</keyword>
<evidence type="ECO:0000313" key="6">
    <source>
        <dbReference type="EMBL" id="MFC4034279.1"/>
    </source>
</evidence>
<name>A0ABV8HQJ1_9ACTN</name>
<evidence type="ECO:0000256" key="1">
    <source>
        <dbReference type="ARBA" id="ARBA00023125"/>
    </source>
</evidence>
<evidence type="ECO:0000259" key="4">
    <source>
        <dbReference type="PROSITE" id="PS50110"/>
    </source>
</evidence>
<dbReference type="RefSeq" id="WP_386432137.1">
    <property type="nucleotide sequence ID" value="NZ_JBHSBB010000014.1"/>
</dbReference>
<proteinExistence type="predicted"/>
<dbReference type="PANTHER" id="PTHR48111:SF50">
    <property type="entry name" value="KDP OPERON TRANSCRIPTIONAL REGULATORY PROTEIN KDPE"/>
    <property type="match status" value="1"/>
</dbReference>